<sequence length="260" mass="30354">MTVVVRAVVVITCNVGLPCQLLTSHIMQLLQKKMFRGRPTSVSVSETSNRLAVGGDTPDDKVAHSSGDSDDQTLVKPKNENNRLLYTRKQYKKLTLKLISLSEEYHKKMYELNVMRGMIKRLLANNRFQQRRLRLSSQLENVQLKRETCTTRKQKSKDHLEDAEFEIKVWRLREENERLWKKVEHLEQTKRETPDNAAAIDDMMLNFAQLLGVHACERSDAISFSKMMMDKFIDDNTWTDDDVILWKGYTYKRDDTILTP</sequence>
<organism evidence="2 3">
    <name type="scientific">Saccoglossus kowalevskii</name>
    <name type="common">Acorn worm</name>
    <dbReference type="NCBI Taxonomy" id="10224"/>
    <lineage>
        <taxon>Eukaryota</taxon>
        <taxon>Metazoa</taxon>
        <taxon>Hemichordata</taxon>
        <taxon>Enteropneusta</taxon>
        <taxon>Harrimaniidae</taxon>
        <taxon>Saccoglossus</taxon>
    </lineage>
</organism>
<accession>A0ABM0MB52</accession>
<dbReference type="Proteomes" id="UP000694865">
    <property type="component" value="Unplaced"/>
</dbReference>
<proteinExistence type="predicted"/>
<reference evidence="3" key="1">
    <citation type="submission" date="2025-08" db="UniProtKB">
        <authorList>
            <consortium name="RefSeq"/>
        </authorList>
    </citation>
    <scope>IDENTIFICATION</scope>
    <source>
        <tissue evidence="3">Testes</tissue>
    </source>
</reference>
<dbReference type="GeneID" id="102806092"/>
<evidence type="ECO:0000313" key="3">
    <source>
        <dbReference type="RefSeq" id="XP_006817243.1"/>
    </source>
</evidence>
<feature type="region of interest" description="Disordered" evidence="1">
    <location>
        <begin position="46"/>
        <end position="76"/>
    </location>
</feature>
<gene>
    <name evidence="3" type="primary">LOC102806092</name>
</gene>
<evidence type="ECO:0000313" key="2">
    <source>
        <dbReference type="Proteomes" id="UP000694865"/>
    </source>
</evidence>
<name>A0ABM0MB52_SACKO</name>
<evidence type="ECO:0000256" key="1">
    <source>
        <dbReference type="SAM" id="MobiDB-lite"/>
    </source>
</evidence>
<keyword evidence="2" id="KW-1185">Reference proteome</keyword>
<protein>
    <submittedName>
        <fullName evidence="3">Uncharacterized protein LOC102806092</fullName>
    </submittedName>
</protein>
<dbReference type="RefSeq" id="XP_006817243.1">
    <property type="nucleotide sequence ID" value="XM_006817180.1"/>
</dbReference>